<dbReference type="Proteomes" id="UP001144050">
    <property type="component" value="Unassembled WGS sequence"/>
</dbReference>
<name>A0AAW5ZS29_RALSL</name>
<dbReference type="Gene3D" id="3.40.50.300">
    <property type="entry name" value="P-loop containing nucleotide triphosphate hydrolases"/>
    <property type="match status" value="1"/>
</dbReference>
<evidence type="ECO:0000313" key="2">
    <source>
        <dbReference type="Proteomes" id="UP001144050"/>
    </source>
</evidence>
<sequence length="149" mass="16207">MLIGLTGADGVGTVTAADHLCLHHRFTKFPLAELRASWMLADDALDPATENASSAWIGTHARIGTLDQHLGDLADVDVVVTAVLFENEAAMIRERGGVIVHVERPGTPRGAGIKVHNSDRVLHNYGTFFHLYDQLDTLVNRLQFERAGA</sequence>
<reference evidence="1" key="1">
    <citation type="submission" date="2021-09" db="EMBL/GenBank/DDBJ databases">
        <title>Genomic analysis of Ralstonia spp.</title>
        <authorList>
            <person name="Aburjaile F."/>
            <person name="Ariute J.C."/>
            <person name="Pais A.K.L."/>
            <person name="Albuquerque G.M.R."/>
            <person name="Silva A.M.F."/>
            <person name="Brenig B."/>
            <person name="Azevedo V."/>
            <person name="Matiuzzi M."/>
            <person name="Ramos R."/>
            <person name="Goes-Neto A."/>
            <person name="Soares S."/>
            <person name="Iseppon A.M.B."/>
            <person name="Souza E."/>
            <person name="Gama M."/>
        </authorList>
    </citation>
    <scope>NUCLEOTIDE SEQUENCE</scope>
    <source>
        <strain evidence="1">CCRMRs91</strain>
    </source>
</reference>
<evidence type="ECO:0000313" key="1">
    <source>
        <dbReference type="EMBL" id="MDB0572218.1"/>
    </source>
</evidence>
<gene>
    <name evidence="1" type="ORF">LBW59_15765</name>
</gene>
<protein>
    <submittedName>
        <fullName evidence="1">Uncharacterized protein</fullName>
    </submittedName>
</protein>
<dbReference type="RefSeq" id="WP_271656821.1">
    <property type="nucleotide sequence ID" value="NZ_JAIVFG010000026.1"/>
</dbReference>
<dbReference type="InterPro" id="IPR027417">
    <property type="entry name" value="P-loop_NTPase"/>
</dbReference>
<proteinExistence type="predicted"/>
<dbReference type="AlphaFoldDB" id="A0AAW5ZS29"/>
<accession>A0AAW5ZS29</accession>
<comment type="caution">
    <text evidence="1">The sequence shown here is derived from an EMBL/GenBank/DDBJ whole genome shotgun (WGS) entry which is preliminary data.</text>
</comment>
<dbReference type="EMBL" id="JAIVFG010000026">
    <property type="protein sequence ID" value="MDB0572218.1"/>
    <property type="molecule type" value="Genomic_DNA"/>
</dbReference>
<organism evidence="1 2">
    <name type="scientific">Ralstonia solanacearum</name>
    <name type="common">Pseudomonas solanacearum</name>
    <dbReference type="NCBI Taxonomy" id="305"/>
    <lineage>
        <taxon>Bacteria</taxon>
        <taxon>Pseudomonadati</taxon>
        <taxon>Pseudomonadota</taxon>
        <taxon>Betaproteobacteria</taxon>
        <taxon>Burkholderiales</taxon>
        <taxon>Burkholderiaceae</taxon>
        <taxon>Ralstonia</taxon>
        <taxon>Ralstonia solanacearum species complex</taxon>
    </lineage>
</organism>